<feature type="transmembrane region" description="Helical" evidence="6">
    <location>
        <begin position="149"/>
        <end position="172"/>
    </location>
</feature>
<feature type="transmembrane region" description="Helical" evidence="6">
    <location>
        <begin position="89"/>
        <end position="111"/>
    </location>
</feature>
<feature type="domain" description="Major facilitator superfamily (MFS) profile" evidence="7">
    <location>
        <begin position="23"/>
        <end position="472"/>
    </location>
</feature>
<dbReference type="GO" id="GO:0022857">
    <property type="term" value="F:transmembrane transporter activity"/>
    <property type="evidence" value="ECO:0007669"/>
    <property type="project" value="InterPro"/>
</dbReference>
<organism evidence="8 9">
    <name type="scientific">Actinomyces oris</name>
    <dbReference type="NCBI Taxonomy" id="544580"/>
    <lineage>
        <taxon>Bacteria</taxon>
        <taxon>Bacillati</taxon>
        <taxon>Actinomycetota</taxon>
        <taxon>Actinomycetes</taxon>
        <taxon>Actinomycetales</taxon>
        <taxon>Actinomycetaceae</taxon>
        <taxon>Actinomyces</taxon>
    </lineage>
</organism>
<feature type="transmembrane region" description="Helical" evidence="6">
    <location>
        <begin position="376"/>
        <end position="400"/>
    </location>
</feature>
<feature type="transmembrane region" description="Helical" evidence="6">
    <location>
        <begin position="412"/>
        <end position="435"/>
    </location>
</feature>
<dbReference type="Proteomes" id="UP000186471">
    <property type="component" value="Unassembled WGS sequence"/>
</dbReference>
<protein>
    <submittedName>
        <fullName evidence="8">MFS transporter</fullName>
    </submittedName>
</protein>
<evidence type="ECO:0000313" key="8">
    <source>
        <dbReference type="EMBL" id="OLO43635.1"/>
    </source>
</evidence>
<feature type="transmembrane region" description="Helical" evidence="6">
    <location>
        <begin position="447"/>
        <end position="468"/>
    </location>
</feature>
<proteinExistence type="predicted"/>
<dbReference type="InterPro" id="IPR036259">
    <property type="entry name" value="MFS_trans_sf"/>
</dbReference>
<feature type="transmembrane region" description="Helical" evidence="6">
    <location>
        <begin position="351"/>
        <end position="370"/>
    </location>
</feature>
<feature type="transmembrane region" description="Helical" evidence="6">
    <location>
        <begin position="236"/>
        <end position="259"/>
    </location>
</feature>
<comment type="caution">
    <text evidence="8">The sequence shown here is derived from an EMBL/GenBank/DDBJ whole genome shotgun (WGS) entry which is preliminary data.</text>
</comment>
<dbReference type="EMBL" id="MSKK01000060">
    <property type="protein sequence ID" value="OLO43635.1"/>
    <property type="molecule type" value="Genomic_DNA"/>
</dbReference>
<evidence type="ECO:0000313" key="9">
    <source>
        <dbReference type="Proteomes" id="UP000186471"/>
    </source>
</evidence>
<dbReference type="PANTHER" id="PTHR42718:SF9">
    <property type="entry name" value="MAJOR FACILITATOR SUPERFAMILY MULTIDRUG TRANSPORTER MFSC"/>
    <property type="match status" value="1"/>
</dbReference>
<comment type="subcellular location">
    <subcellularLocation>
        <location evidence="1">Cell membrane</location>
        <topology evidence="1">Multi-pass membrane protein</topology>
    </subcellularLocation>
</comment>
<feature type="transmembrane region" description="Helical" evidence="6">
    <location>
        <begin position="280"/>
        <end position="302"/>
    </location>
</feature>
<dbReference type="PROSITE" id="PS50850">
    <property type="entry name" value="MFS"/>
    <property type="match status" value="1"/>
</dbReference>
<dbReference type="Pfam" id="PF07690">
    <property type="entry name" value="MFS_1"/>
    <property type="match status" value="1"/>
</dbReference>
<dbReference type="InterPro" id="IPR020846">
    <property type="entry name" value="MFS_dom"/>
</dbReference>
<dbReference type="OrthoDB" id="3717319at2"/>
<dbReference type="GO" id="GO:0005886">
    <property type="term" value="C:plasma membrane"/>
    <property type="evidence" value="ECO:0007669"/>
    <property type="project" value="UniProtKB-SubCell"/>
</dbReference>
<dbReference type="PANTHER" id="PTHR42718">
    <property type="entry name" value="MAJOR FACILITATOR SUPERFAMILY MULTIDRUG TRANSPORTER MFSC"/>
    <property type="match status" value="1"/>
</dbReference>
<evidence type="ECO:0000256" key="5">
    <source>
        <dbReference type="ARBA" id="ARBA00023136"/>
    </source>
</evidence>
<evidence type="ECO:0000256" key="4">
    <source>
        <dbReference type="ARBA" id="ARBA00022989"/>
    </source>
</evidence>
<evidence type="ECO:0000256" key="6">
    <source>
        <dbReference type="SAM" id="Phobius"/>
    </source>
</evidence>
<name>A0A1Q8V6A5_9ACTO</name>
<feature type="transmembrane region" description="Helical" evidence="6">
    <location>
        <begin position="117"/>
        <end position="137"/>
    </location>
</feature>
<dbReference type="AlphaFoldDB" id="A0A1Q8V6A5"/>
<accession>A0A1Q8V6A5</accession>
<keyword evidence="2" id="KW-0813">Transport</keyword>
<dbReference type="InterPro" id="IPR011701">
    <property type="entry name" value="MFS"/>
</dbReference>
<sequence length="484" mass="49461">MSPATAEVRVSSGAAAKKSVGAVMTALLVACFAFQLNASMLSPALVTMEKELKTTGTVIATSQTAFFTAAALFALFLPRLGDMIGRRRLLTWMMVLTAVGCVISALSGVLGSVALLFAGRIVQGVAGPTVPLCLIILKQAVPDPKRYGTLLGVVTAVNGGIAGIDALAGGFLAGRYGFASVFWVMTAAAVAAALAVALLTDESRIDNPTPMDWLGTSLLVVAVGSALIAIDQAGKLAQANWVLVLVLLVVAGVAFVAFWRQESASRHPLVTTTYLRSRSTWALLLTTMLTMTGVFAIMNGIVPALGQDADFGAALGADVVSFWTLTPYALAGLVMGPVSGTLAGRMGYHRVLRFGLIGTVAGLGLLLLGVATPQPWLLLVISVLIGVTYAGMGNIMLNGLGIELSPKDNPGYLPGLNAGAFNLGAGISFAILYAVKTAAGDVGRGAYVATIIAGVVLLVLAFLASLLIPRAAADGEAPVGSTGS</sequence>
<keyword evidence="3 6" id="KW-0812">Transmembrane</keyword>
<evidence type="ECO:0000256" key="1">
    <source>
        <dbReference type="ARBA" id="ARBA00004651"/>
    </source>
</evidence>
<keyword evidence="5 6" id="KW-0472">Membrane</keyword>
<gene>
    <name evidence="8" type="ORF">BKH31_12145</name>
</gene>
<evidence type="ECO:0000256" key="3">
    <source>
        <dbReference type="ARBA" id="ARBA00022692"/>
    </source>
</evidence>
<dbReference type="SUPFAM" id="SSF103473">
    <property type="entry name" value="MFS general substrate transporter"/>
    <property type="match status" value="1"/>
</dbReference>
<dbReference type="Gene3D" id="1.20.1250.20">
    <property type="entry name" value="MFS general substrate transporter like domains"/>
    <property type="match status" value="2"/>
</dbReference>
<feature type="transmembrane region" description="Helical" evidence="6">
    <location>
        <begin position="322"/>
        <end position="344"/>
    </location>
</feature>
<reference evidence="8 9" key="1">
    <citation type="submission" date="2016-12" db="EMBL/GenBank/DDBJ databases">
        <title>Genomic comparison of strains in the 'Actinomyces naeslundii' group.</title>
        <authorList>
            <person name="Mughal S.R."/>
            <person name="Do T."/>
            <person name="Gilbert S.C."/>
            <person name="Witherden E.A."/>
            <person name="Didelot X."/>
            <person name="Beighton D."/>
        </authorList>
    </citation>
    <scope>NUCLEOTIDE SEQUENCE [LARGE SCALE GENOMIC DNA]</scope>
    <source>
        <strain evidence="8 9">R21091</strain>
    </source>
</reference>
<evidence type="ECO:0000259" key="7">
    <source>
        <dbReference type="PROSITE" id="PS50850"/>
    </source>
</evidence>
<evidence type="ECO:0000256" key="2">
    <source>
        <dbReference type="ARBA" id="ARBA00022448"/>
    </source>
</evidence>
<feature type="transmembrane region" description="Helical" evidence="6">
    <location>
        <begin position="211"/>
        <end position="230"/>
    </location>
</feature>
<feature type="transmembrane region" description="Helical" evidence="6">
    <location>
        <begin position="20"/>
        <end position="38"/>
    </location>
</feature>
<feature type="transmembrane region" description="Helical" evidence="6">
    <location>
        <begin position="58"/>
        <end position="77"/>
    </location>
</feature>
<feature type="transmembrane region" description="Helical" evidence="6">
    <location>
        <begin position="178"/>
        <end position="199"/>
    </location>
</feature>
<dbReference type="RefSeq" id="WP_075412499.1">
    <property type="nucleotide sequence ID" value="NZ_MSKK01000060.1"/>
</dbReference>
<keyword evidence="4 6" id="KW-1133">Transmembrane helix</keyword>